<feature type="compositionally biased region" description="Acidic residues" evidence="1">
    <location>
        <begin position="138"/>
        <end position="149"/>
    </location>
</feature>
<gene>
    <name evidence="2" type="ORF">SAMN05216388_1002110</name>
</gene>
<protein>
    <submittedName>
        <fullName evidence="2">Uncharacterized protein</fullName>
    </submittedName>
</protein>
<feature type="region of interest" description="Disordered" evidence="1">
    <location>
        <begin position="1"/>
        <end position="46"/>
    </location>
</feature>
<evidence type="ECO:0000313" key="2">
    <source>
        <dbReference type="EMBL" id="SEN23050.1"/>
    </source>
</evidence>
<feature type="compositionally biased region" description="Basic and acidic residues" evidence="1">
    <location>
        <begin position="123"/>
        <end position="137"/>
    </location>
</feature>
<dbReference type="RefSeq" id="WP_092657337.1">
    <property type="nucleotide sequence ID" value="NZ_FOCX01000002.1"/>
</dbReference>
<feature type="compositionally biased region" description="Acidic residues" evidence="1">
    <location>
        <begin position="162"/>
        <end position="174"/>
    </location>
</feature>
<feature type="region of interest" description="Disordered" evidence="1">
    <location>
        <begin position="74"/>
        <end position="93"/>
    </location>
</feature>
<proteinExistence type="predicted"/>
<dbReference type="Proteomes" id="UP000198775">
    <property type="component" value="Unassembled WGS sequence"/>
</dbReference>
<name>A0A1H8EUJ4_9EURY</name>
<evidence type="ECO:0000256" key="1">
    <source>
        <dbReference type="SAM" id="MobiDB-lite"/>
    </source>
</evidence>
<evidence type="ECO:0000313" key="3">
    <source>
        <dbReference type="Proteomes" id="UP000198775"/>
    </source>
</evidence>
<dbReference type="AlphaFoldDB" id="A0A1H8EUJ4"/>
<keyword evidence="3" id="KW-1185">Reference proteome</keyword>
<feature type="region of interest" description="Disordered" evidence="1">
    <location>
        <begin position="110"/>
        <end position="185"/>
    </location>
</feature>
<accession>A0A1H8EUJ4</accession>
<sequence length="220" mass="22987">MDRPNLQGRVPDTLTSRLPGGESDGSGDATGGSSDDHTAPDGSDSRRWTTLLTLSGLGLAALGVVLRYVLDSRGEEPDDEDGDGPDHDRDFEGSVQVVGDTGAIDIADEAASTATTDEDETTADEHDGATDTERDESATDAEVELETEVSVETFEAERVADEADGADGATDDGDTGTVREGPPRIAPLVGMAALVGMRLFVERVRKRYRNAPAGPADEPA</sequence>
<dbReference type="EMBL" id="FOCX01000002">
    <property type="protein sequence ID" value="SEN23050.1"/>
    <property type="molecule type" value="Genomic_DNA"/>
</dbReference>
<reference evidence="3" key="1">
    <citation type="submission" date="2016-10" db="EMBL/GenBank/DDBJ databases">
        <authorList>
            <person name="Varghese N."/>
            <person name="Submissions S."/>
        </authorList>
    </citation>
    <scope>NUCLEOTIDE SEQUENCE [LARGE SCALE GENOMIC DNA]</scope>
    <source>
        <strain evidence="3">IBRC-M 10043</strain>
    </source>
</reference>
<feature type="compositionally biased region" description="Basic and acidic residues" evidence="1">
    <location>
        <begin position="34"/>
        <end position="46"/>
    </location>
</feature>
<dbReference type="OrthoDB" id="242893at2157"/>
<organism evidence="2 3">
    <name type="scientific">Halorientalis persicus</name>
    <dbReference type="NCBI Taxonomy" id="1367881"/>
    <lineage>
        <taxon>Archaea</taxon>
        <taxon>Methanobacteriati</taxon>
        <taxon>Methanobacteriota</taxon>
        <taxon>Stenosarchaea group</taxon>
        <taxon>Halobacteria</taxon>
        <taxon>Halobacteriales</taxon>
        <taxon>Haloarculaceae</taxon>
        <taxon>Halorientalis</taxon>
    </lineage>
</organism>